<dbReference type="Gene3D" id="3.40.50.300">
    <property type="entry name" value="P-loop containing nucleotide triphosphate hydrolases"/>
    <property type="match status" value="1"/>
</dbReference>
<sequence length="233" mass="25236">MQARQLTLDVTLPDGSDFDAFHAGANGLALDSLRALARGEGERQLYLYGEPGSGKTHLLQAACHEASLWGRRAAYLPAFLLRQGGAHALEGLDQLDLVCLDGISALVGCVETETGLFNLINASRCRDTRLVLADTHAPRALSAALPDLGSRLVWGPVFQLQPLDDAGKRAVLVERARRRGFDLPGEVGEFLLRTCARDLATLMVQLERLEQASLRDQRRVTLPFARAVLGEGG</sequence>
<dbReference type="OrthoDB" id="9784878at2"/>
<dbReference type="InterPro" id="IPR013317">
    <property type="entry name" value="DnaA_dom"/>
</dbReference>
<protein>
    <submittedName>
        <fullName evidence="3">Regulatory inactivation of DnaA Hda protein</fullName>
    </submittedName>
</protein>
<dbReference type="eggNOG" id="COG0593">
    <property type="taxonomic scope" value="Bacteria"/>
</dbReference>
<reference evidence="3 4" key="1">
    <citation type="journal article" date="2011" name="Stand. Genomic Sci.">
        <title>Complete genome sequence of 'Thioalkalivibrio sulfidophilus' HL-EbGr7.</title>
        <authorList>
            <person name="Muyzer G."/>
            <person name="Sorokin D.Y."/>
            <person name="Mavromatis K."/>
            <person name="Lapidus A."/>
            <person name="Clum A."/>
            <person name="Ivanova N."/>
            <person name="Pati A."/>
            <person name="d'Haeseleer P."/>
            <person name="Woyke T."/>
            <person name="Kyrpides N.C."/>
        </authorList>
    </citation>
    <scope>NUCLEOTIDE SEQUENCE [LARGE SCALE GENOMIC DNA]</scope>
    <source>
        <strain evidence="3 4">HL-EbGR7</strain>
    </source>
</reference>
<proteinExistence type="predicted"/>
<dbReference type="InterPro" id="IPR027417">
    <property type="entry name" value="P-loop_NTPase"/>
</dbReference>
<dbReference type="GO" id="GO:0006270">
    <property type="term" value="P:DNA replication initiation"/>
    <property type="evidence" value="ECO:0007669"/>
    <property type="project" value="TreeGrafter"/>
</dbReference>
<dbReference type="PANTHER" id="PTHR30050">
    <property type="entry name" value="CHROMOSOMAL REPLICATION INITIATOR PROTEIN DNAA"/>
    <property type="match status" value="1"/>
</dbReference>
<dbReference type="Pfam" id="PF22688">
    <property type="entry name" value="Hda_lid"/>
    <property type="match status" value="1"/>
</dbReference>
<dbReference type="AlphaFoldDB" id="B8GUK9"/>
<dbReference type="STRING" id="396588.Tgr7_2249"/>
<feature type="domain" description="Hda lid" evidence="2">
    <location>
        <begin position="165"/>
        <end position="229"/>
    </location>
</feature>
<dbReference type="Proteomes" id="UP000002383">
    <property type="component" value="Chromosome"/>
</dbReference>
<accession>B8GUK9</accession>
<dbReference type="Gene3D" id="1.10.8.60">
    <property type="match status" value="1"/>
</dbReference>
<dbReference type="PANTHER" id="PTHR30050:SF5">
    <property type="entry name" value="DNAA REGULATORY INACTIVATOR HDA"/>
    <property type="match status" value="1"/>
</dbReference>
<name>B8GUK9_THISH</name>
<dbReference type="KEGG" id="tgr:Tgr7_2249"/>
<dbReference type="HOGENOM" id="CLU_072265_1_1_6"/>
<dbReference type="GO" id="GO:0032297">
    <property type="term" value="P:negative regulation of DNA-templated DNA replication initiation"/>
    <property type="evidence" value="ECO:0007669"/>
    <property type="project" value="InterPro"/>
</dbReference>
<dbReference type="SUPFAM" id="SSF52540">
    <property type="entry name" value="P-loop containing nucleoside triphosphate hydrolases"/>
    <property type="match status" value="1"/>
</dbReference>
<gene>
    <name evidence="3" type="ordered locus">Tgr7_2249</name>
</gene>
<organism evidence="3 4">
    <name type="scientific">Thioalkalivibrio sulfidiphilus (strain HL-EbGR7)</name>
    <dbReference type="NCBI Taxonomy" id="396588"/>
    <lineage>
        <taxon>Bacteria</taxon>
        <taxon>Pseudomonadati</taxon>
        <taxon>Pseudomonadota</taxon>
        <taxon>Gammaproteobacteria</taxon>
        <taxon>Chromatiales</taxon>
        <taxon>Ectothiorhodospiraceae</taxon>
        <taxon>Thioalkalivibrio</taxon>
    </lineage>
</organism>
<feature type="domain" description="Chromosomal replication initiator protein DnaA ATPAse" evidence="1">
    <location>
        <begin position="17"/>
        <end position="155"/>
    </location>
</feature>
<dbReference type="NCBIfam" id="TIGR03420">
    <property type="entry name" value="DnaA_homol_Hda"/>
    <property type="match status" value="1"/>
</dbReference>
<evidence type="ECO:0000259" key="1">
    <source>
        <dbReference type="Pfam" id="PF00308"/>
    </source>
</evidence>
<evidence type="ECO:0000259" key="2">
    <source>
        <dbReference type="Pfam" id="PF22688"/>
    </source>
</evidence>
<dbReference type="EMBL" id="CP001339">
    <property type="protein sequence ID" value="ACL73329.1"/>
    <property type="molecule type" value="Genomic_DNA"/>
</dbReference>
<dbReference type="InterPro" id="IPR055199">
    <property type="entry name" value="Hda_lid"/>
</dbReference>
<dbReference type="RefSeq" id="WP_012638805.1">
    <property type="nucleotide sequence ID" value="NC_011901.1"/>
</dbReference>
<dbReference type="Pfam" id="PF00308">
    <property type="entry name" value="Bac_DnaA"/>
    <property type="match status" value="1"/>
</dbReference>
<dbReference type="InterPro" id="IPR017788">
    <property type="entry name" value="Hda"/>
</dbReference>
<evidence type="ECO:0000313" key="3">
    <source>
        <dbReference type="EMBL" id="ACL73329.1"/>
    </source>
</evidence>
<keyword evidence="4" id="KW-1185">Reference proteome</keyword>
<evidence type="ECO:0000313" key="4">
    <source>
        <dbReference type="Proteomes" id="UP000002383"/>
    </source>
</evidence>